<evidence type="ECO:0000256" key="1">
    <source>
        <dbReference type="SAM" id="Phobius"/>
    </source>
</evidence>
<feature type="transmembrane region" description="Helical" evidence="1">
    <location>
        <begin position="75"/>
        <end position="103"/>
    </location>
</feature>
<feature type="transmembrane region" description="Helical" evidence="1">
    <location>
        <begin position="48"/>
        <end position="69"/>
    </location>
</feature>
<evidence type="ECO:0008006" key="4">
    <source>
        <dbReference type="Google" id="ProtNLM"/>
    </source>
</evidence>
<feature type="transmembrane region" description="Helical" evidence="1">
    <location>
        <begin position="145"/>
        <end position="161"/>
    </location>
</feature>
<dbReference type="PANTHER" id="PTHR31970">
    <property type="match status" value="1"/>
</dbReference>
<protein>
    <recommendedName>
        <fullName evidence="4">Sulfate transporter</fullName>
    </recommendedName>
</protein>
<gene>
    <name evidence="2" type="ORF">J2751_000684</name>
</gene>
<dbReference type="OrthoDB" id="117479at2157"/>
<dbReference type="GO" id="GO:0015098">
    <property type="term" value="F:molybdate ion transmembrane transporter activity"/>
    <property type="evidence" value="ECO:0007669"/>
    <property type="project" value="InterPro"/>
</dbReference>
<dbReference type="RefSeq" id="WP_209483152.1">
    <property type="nucleotide sequence ID" value="NZ_JAGGKQ010000003.1"/>
</dbReference>
<accession>A0A8T4GDY7</accession>
<dbReference type="InterPro" id="IPR031563">
    <property type="entry name" value="MOT1/MOT2"/>
</dbReference>
<comment type="caution">
    <text evidence="2">The sequence shown here is derived from an EMBL/GenBank/DDBJ whole genome shotgun (WGS) entry which is preliminary data.</text>
</comment>
<keyword evidence="3" id="KW-1185">Reference proteome</keyword>
<sequence length="366" mass="37091">MPFFSDLSSSRRLEFGSKEITGAIGDSLTVLPLVIALALLTDVSLPHVLFAFGVFQIVWGVAYGLPISVEPMKALVALAIAGALTYAELALAGLVLAVVLLAIGLTGTLASLERWIGEPVVRGVQFAVGLLLLETGLRLAGEDPFLAGVGVVIAAVTVLVGHRNASALAVLAAGALVAVGTAGLPSPQWPGLPPVPPIAQGFTRGTVEGVFAQLAMTIGNAALATSLLFADLFDEDVSPDDLSTSMGVTNLVAVPIGGIPMCHGCDGVAGKHEFGARTGGANVVLGVFYLGAVFVATTALLGAFPLAMLGVLLAVVSVSLGKSVVRSSNLALSASIGLLTLFTNLGIAFLVGVVAHLVLERVSRSD</sequence>
<feature type="transmembrane region" description="Helical" evidence="1">
    <location>
        <begin position="20"/>
        <end position="41"/>
    </location>
</feature>
<reference evidence="2" key="1">
    <citation type="submission" date="2021-03" db="EMBL/GenBank/DDBJ databases">
        <title>Genomic Encyclopedia of Type Strains, Phase IV (KMG-IV): sequencing the most valuable type-strain genomes for metagenomic binning, comparative biology and taxonomic classification.</title>
        <authorList>
            <person name="Goeker M."/>
        </authorList>
    </citation>
    <scope>NUCLEOTIDE SEQUENCE</scope>
    <source>
        <strain evidence="2">DSM 23564</strain>
    </source>
</reference>
<evidence type="ECO:0000313" key="2">
    <source>
        <dbReference type="EMBL" id="MBP1921691.1"/>
    </source>
</evidence>
<feature type="transmembrane region" description="Helical" evidence="1">
    <location>
        <begin position="287"/>
        <end position="316"/>
    </location>
</feature>
<feature type="transmembrane region" description="Helical" evidence="1">
    <location>
        <begin position="336"/>
        <end position="359"/>
    </location>
</feature>
<dbReference type="Pfam" id="PF16983">
    <property type="entry name" value="MFS_MOT1"/>
    <property type="match status" value="2"/>
</dbReference>
<dbReference type="EMBL" id="JAGGKQ010000003">
    <property type="protein sequence ID" value="MBP1921691.1"/>
    <property type="molecule type" value="Genomic_DNA"/>
</dbReference>
<dbReference type="Proteomes" id="UP000823588">
    <property type="component" value="Unassembled WGS sequence"/>
</dbReference>
<keyword evidence="1" id="KW-0812">Transmembrane</keyword>
<feature type="transmembrane region" description="Helical" evidence="1">
    <location>
        <begin position="115"/>
        <end position="133"/>
    </location>
</feature>
<dbReference type="AlphaFoldDB" id="A0A8T4GDY7"/>
<feature type="transmembrane region" description="Helical" evidence="1">
    <location>
        <begin position="168"/>
        <end position="190"/>
    </location>
</feature>
<evidence type="ECO:0000313" key="3">
    <source>
        <dbReference type="Proteomes" id="UP000823588"/>
    </source>
</evidence>
<dbReference type="PANTHER" id="PTHR31970:SF9">
    <property type="entry name" value="MOLYBDATE TRANSPORTER 2"/>
    <property type="match status" value="1"/>
</dbReference>
<organism evidence="2 3">
    <name type="scientific">Halorubrum alkaliphilum</name>
    <dbReference type="NCBI Taxonomy" id="261290"/>
    <lineage>
        <taxon>Archaea</taxon>
        <taxon>Methanobacteriati</taxon>
        <taxon>Methanobacteriota</taxon>
        <taxon>Stenosarchaea group</taxon>
        <taxon>Halobacteria</taxon>
        <taxon>Halobacteriales</taxon>
        <taxon>Haloferacaceae</taxon>
        <taxon>Halorubrum</taxon>
    </lineage>
</organism>
<keyword evidence="1" id="KW-1133">Transmembrane helix</keyword>
<keyword evidence="1" id="KW-0472">Membrane</keyword>
<feature type="transmembrane region" description="Helical" evidence="1">
    <location>
        <begin position="210"/>
        <end position="230"/>
    </location>
</feature>
<proteinExistence type="predicted"/>
<name>A0A8T4GDY7_9EURY</name>